<dbReference type="PROSITE" id="PS50011">
    <property type="entry name" value="PROTEIN_KINASE_DOM"/>
    <property type="match status" value="1"/>
</dbReference>
<organism evidence="17 18">
    <name type="scientific">Muraenolepis orangiensis</name>
    <name type="common">Patagonian moray cod</name>
    <dbReference type="NCBI Taxonomy" id="630683"/>
    <lineage>
        <taxon>Eukaryota</taxon>
        <taxon>Metazoa</taxon>
        <taxon>Chordata</taxon>
        <taxon>Craniata</taxon>
        <taxon>Vertebrata</taxon>
        <taxon>Euteleostomi</taxon>
        <taxon>Actinopterygii</taxon>
        <taxon>Neopterygii</taxon>
        <taxon>Teleostei</taxon>
        <taxon>Neoteleostei</taxon>
        <taxon>Acanthomorphata</taxon>
        <taxon>Zeiogadaria</taxon>
        <taxon>Gadariae</taxon>
        <taxon>Gadiformes</taxon>
        <taxon>Muraenolepidoidei</taxon>
        <taxon>Muraenolepididae</taxon>
        <taxon>Muraenolepis</taxon>
    </lineage>
</organism>
<dbReference type="FunFam" id="1.10.510.10:FF:000152">
    <property type="entry name" value="kalirin isoform X1"/>
    <property type="match status" value="1"/>
</dbReference>
<dbReference type="InterPro" id="IPR047053">
    <property type="entry name" value="Kalirin_TRIO_SH3_2"/>
</dbReference>
<dbReference type="InterPro" id="IPR001452">
    <property type="entry name" value="SH3_domain"/>
</dbReference>
<feature type="region of interest" description="Disordered" evidence="11">
    <location>
        <begin position="1914"/>
        <end position="1959"/>
    </location>
</feature>
<evidence type="ECO:0000256" key="2">
    <source>
        <dbReference type="ARBA" id="ARBA00022443"/>
    </source>
</evidence>
<dbReference type="Gene3D" id="1.10.510.10">
    <property type="entry name" value="Transferase(Phosphotransferase) domain 1"/>
    <property type="match status" value="1"/>
</dbReference>
<dbReference type="SUPFAM" id="SSF46966">
    <property type="entry name" value="Spectrin repeat"/>
    <property type="match status" value="3"/>
</dbReference>
<keyword evidence="5" id="KW-0344">Guanine-nucleotide releasing factor</keyword>
<feature type="domain" description="DH" evidence="14">
    <location>
        <begin position="1507"/>
        <end position="1649"/>
    </location>
</feature>
<dbReference type="FunFam" id="2.30.30.40:FF:000038">
    <property type="entry name" value="kalirin isoform X1"/>
    <property type="match status" value="1"/>
</dbReference>
<reference evidence="17" key="1">
    <citation type="submission" date="2022-07" db="EMBL/GenBank/DDBJ databases">
        <title>Chromosome-level genome of Muraenolepis orangiensis.</title>
        <authorList>
            <person name="Kim J."/>
        </authorList>
    </citation>
    <scope>NUCLEOTIDE SEQUENCE</scope>
    <source>
        <strain evidence="17">KU_S4_2022</strain>
        <tissue evidence="17">Muscle</tissue>
    </source>
</reference>
<keyword evidence="8" id="KW-0393">Immunoglobulin domain</keyword>
<dbReference type="Pfam" id="PF23587">
    <property type="entry name" value="SH3_KALRN"/>
    <property type="match status" value="1"/>
</dbReference>
<dbReference type="Pfam" id="PF00621">
    <property type="entry name" value="RhoGEF"/>
    <property type="match status" value="2"/>
</dbReference>
<dbReference type="InterPro" id="IPR036116">
    <property type="entry name" value="FN3_sf"/>
</dbReference>
<comment type="caution">
    <text evidence="17">The sequence shown here is derived from an EMBL/GenBank/DDBJ whole genome shotgun (WGS) entry which is preliminary data.</text>
</comment>
<keyword evidence="7 10" id="KW-0067">ATP-binding</keyword>
<dbReference type="GO" id="GO:0005524">
    <property type="term" value="F:ATP binding"/>
    <property type="evidence" value="ECO:0007669"/>
    <property type="project" value="UniProtKB-UniRule"/>
</dbReference>
<keyword evidence="18" id="KW-1185">Reference proteome</keyword>
<dbReference type="Proteomes" id="UP001148018">
    <property type="component" value="Unassembled WGS sequence"/>
</dbReference>
<sequence length="2457" mass="276523">MLPLFPGSFRSDHIRASDVLPILKDKVAFVSGGRDKRGGPILTFPARSNHDRIKHEELKRLVTYLSTVPSAKFSFETSLVSVEGLAKLVDPSQLTEDFEGSLDYNHDEWMDLRHAQLRKKVLKAPVEELDQEGQRLLQCIRSSDGFSGRNCISGSADFQSLVPKVASLLDKLHSTRQHLHQSWSSRKLKLDQCFQLRLYEQDAEKMFDWVSHNKEVFLQNHTEIGVGYQHAVDLQTQHNHFAMNSMNAYVNINRIMSVGARLVEGGHYASLQIKQISTQLDQDWKSFAAALDERSTLLAMSSVFHQKSEQFLSAVESWCQVCSEGGLPSAMQELELAIHRHQSLYEQVTQAYSEVSQDGKALLDVLQRPLSPGNSESLTVHCILDVVHEVLHHQRRLENIWQHRKVRLHQRLQLCVFQQDVMDWIEHHGEVFLSKHTGNTYTNADKLLEAAEQLAQTGECDPEEIYKAARHLEVTIQDFVRRVEQRKLLLDMSFQQQQSSTLDATLNVIKEGEGLMQQLRDAAMCTSKTPHCSSISHIQGVLQQLDEAQAQMEELFHERKIKLDVFLQLRILQQYTLEVTAELDAWKEDLSRQGADAIVSASGTAGGMELTGEKEPDLASQVQELLEFLHERQQEVELSAEIKVQQVLGWIRNGESMMNASLVNASSLSEAEQLQREHEHFQMAIESLFHANSLQKTHQSALQVQQKAEVLLQAGHYDPEAIRVCAEEVAVSWQQLMLKMEDRLKLVNASVAFYKTSEQVCSVLESLEQEYRRDEDWCAGHDKVSSVAEGDELLPLISKHLEQKEAFLKACTLARRNAEVFLKYIHRNNVTLPGGTPHTRAPEQQVKVLHFWTLKKRRLDQCQQYLLFLHSAKQTGEGYLSTPRPSEDLQEHQQFSLLAKGHAHSTELKRWVSTLDRRYRDFCLRLGQYRLDLYRSLGLEPQDNKDLELDIIPASLSDDPEVKLCDPNNEVNEEKRKSARKKEDLQECLEEQVIFGNIQDIYDFHNYIFLKELVNYEQLPEDVGHCFVTWADKFQMYVKYCKNKPDSNQVILENAGTFFDEIQQRHGLANSISSYLIKPVQRITKYQLLLKVMLGVPKRANDAMHIAMLEGFEENLDVQGELIMQDSFQVWDPKSLIRKGRDRRLFLFEICLVFSKEIRDSTSELGVTEHIEGDPLKLALWAGRTPSSDNKIVLKASSVEVKQEWIKSVREVIQDRMTHLKGALKEPLHLPKTTALSRPRRREVIDDGDSQGEGSSQPDSVSIASQNTVDSDKLSGGCELTVPSERPGWCLVRTTDRTPSQEGLVPSTALCVSHSRSSVEMDCIFSSGKENYAVSGSEGKSDSVAHLQSQASLSSLQSASPGPKRPGNTLRKWLTSPVRRLSQGSSIKKPTGKHKKTAREEGRKSIDLGPADPAHQDDVTEEIIKDPSTQDDKSAVLLTSMQAAPEVPSASELVSAIEKLVRSKMSLEQGSYQGLTSLTPPDQSPPVQPRNLEEEQRARALRGCMFVLNELIQTEKDYVKDLGIVVEGFMKTMKESGVPEDMKGKDKMVFGNIHQIYDWHRDFFVGELEKCQEDQQRLPQLFIKHTRRLHMYVVYCQNKPKSEFIVAEYEKYFDGIQQDIQSRLIDCEQIEKAVDQVSEVPKLCNDMMNLGRLQGFEGKLTSQGMLLQQETFFVSEQDGGVLSRSKERRVFLFEQIVIFSELLRKGSSTPGYQFKKSIKVLSLGLDESADSDPCRLVLWQRGSAERYTLQAANAEVKQLWVKHIQEVLDKQRNFLYALQSPIEYQKEQGGGSRASSLNRNHSHNSRPPTPSTQPRPASACLGEEDYSALKENEVSVSQGETVQILAINQQKMYLVYRPADSQSPAAEGWVPGYVLAPPTNPIKDSSSTSCFSAAAEANDIKKSLSWNTLRSRKVKGQENGLLRKPKDTPPPLPPSPQGEKEAHSSEESDCDDDPRTGMELLNPNFIQEVAPEVLAPLEDRVCVFGETVVLRCKISGRPRPSITLKGPDQSPVVNTTRLTITIRDSGDILLKIFQGVPAAPGKPMVQEVSSTSVMVHWAPPASSTTATASYTLDYRQEDSLVWQQAVSTGEACVQVDDLIPGGHYLFRVRASSPWGVSTPSPASDPVTLPCSTNSSLDGSAVLWKDNFDANFSEICELGRGRFSVVKKCLNKTTKKEVAVKIVSKKMQKKEQMAHEADIMHHVQNHQLVALLDTYETPTSLMLVLELVEGGRLLDYLASHDILLEEKVAFFIKETLEALQHLHTCRVAHLDLKPENILLDVHSAVPSVKLVDLGDAIQLSAHRRYVHLFLGNPEFAAPELVQGSPVSAATDLWSVGVLAYVALSGVSPFLDESPEETCVNICRRDFCFPDQYFLDVSQAARDFVSAALHQDPRKRPSATSCLQHPWVGRGGVHGGEYSKTPLDTGRLTAFIDRRRQLHDVRPITNIKGLVSTGMGSTL</sequence>
<dbReference type="Pfam" id="PF16609">
    <property type="entry name" value="SH3-RhoG_link"/>
    <property type="match status" value="1"/>
</dbReference>
<dbReference type="PROSITE" id="PS50010">
    <property type="entry name" value="DH_2"/>
    <property type="match status" value="2"/>
</dbReference>
<dbReference type="FunFam" id="1.20.58.60:FF:000023">
    <property type="entry name" value="Kalirin RhoGEF kinase b"/>
    <property type="match status" value="1"/>
</dbReference>
<dbReference type="InterPro" id="IPR047054">
    <property type="entry name" value="Kalirin_TRIO_PH_1"/>
</dbReference>
<feature type="domain" description="Fibronectin type-III" evidence="16">
    <location>
        <begin position="2039"/>
        <end position="2131"/>
    </location>
</feature>
<evidence type="ECO:0000256" key="7">
    <source>
        <dbReference type="ARBA" id="ARBA00022840"/>
    </source>
</evidence>
<accession>A0A9Q0DQ02</accession>
<dbReference type="SUPFAM" id="SSF50729">
    <property type="entry name" value="PH domain-like"/>
    <property type="match status" value="2"/>
</dbReference>
<dbReference type="EMBL" id="JANIIK010000113">
    <property type="protein sequence ID" value="KAJ3592755.1"/>
    <property type="molecule type" value="Genomic_DNA"/>
</dbReference>
<dbReference type="InterPro" id="IPR003961">
    <property type="entry name" value="FN3_dom"/>
</dbReference>
<dbReference type="InterPro" id="IPR018159">
    <property type="entry name" value="Spectrin/alpha-actinin"/>
</dbReference>
<dbReference type="InterPro" id="IPR008271">
    <property type="entry name" value="Ser/Thr_kinase_AS"/>
</dbReference>
<dbReference type="PROSITE" id="PS50003">
    <property type="entry name" value="PH_DOMAIN"/>
    <property type="match status" value="1"/>
</dbReference>
<dbReference type="SUPFAM" id="SSF48726">
    <property type="entry name" value="Immunoglobulin"/>
    <property type="match status" value="1"/>
</dbReference>
<dbReference type="CDD" id="cd00160">
    <property type="entry name" value="RhoGEF"/>
    <property type="match status" value="2"/>
</dbReference>
<dbReference type="PANTHER" id="PTHR22826">
    <property type="entry name" value="RHO GUANINE EXCHANGE FACTOR-RELATED"/>
    <property type="match status" value="1"/>
</dbReference>
<name>A0A9Q0DQ02_9TELE</name>
<dbReference type="Gene3D" id="2.60.40.10">
    <property type="entry name" value="Immunoglobulins"/>
    <property type="match status" value="1"/>
</dbReference>
<dbReference type="InterPro" id="IPR013783">
    <property type="entry name" value="Ig-like_fold"/>
</dbReference>
<dbReference type="Pfam" id="PF00069">
    <property type="entry name" value="Pkinase"/>
    <property type="match status" value="1"/>
</dbReference>
<dbReference type="PROSITE" id="PS00107">
    <property type="entry name" value="PROTEIN_KINASE_ATP"/>
    <property type="match status" value="1"/>
</dbReference>
<evidence type="ECO:0000256" key="11">
    <source>
        <dbReference type="SAM" id="MobiDB-lite"/>
    </source>
</evidence>
<feature type="compositionally biased region" description="Polar residues" evidence="11">
    <location>
        <begin position="1252"/>
        <end position="1269"/>
    </location>
</feature>
<feature type="domain" description="DH" evidence="14">
    <location>
        <begin position="990"/>
        <end position="1094"/>
    </location>
</feature>
<dbReference type="FunFam" id="1.20.58.60:FF:000034">
    <property type="entry name" value="kalirin isoform X2"/>
    <property type="match status" value="1"/>
</dbReference>
<dbReference type="InterPro" id="IPR051336">
    <property type="entry name" value="RhoGEF_Guanine_NuclExch_SF"/>
</dbReference>
<dbReference type="SUPFAM" id="SSF50044">
    <property type="entry name" value="SH3-domain"/>
    <property type="match status" value="1"/>
</dbReference>
<dbReference type="InterPro" id="IPR011993">
    <property type="entry name" value="PH-like_dom_sf"/>
</dbReference>
<dbReference type="Gene3D" id="1.20.900.10">
    <property type="entry name" value="Dbl homology (DH) domain"/>
    <property type="match status" value="2"/>
</dbReference>
<dbReference type="Gene3D" id="2.30.30.40">
    <property type="entry name" value="SH3 Domains"/>
    <property type="match status" value="2"/>
</dbReference>
<dbReference type="GO" id="GO:0005085">
    <property type="term" value="F:guanyl-nucleotide exchange factor activity"/>
    <property type="evidence" value="ECO:0007669"/>
    <property type="project" value="UniProtKB-KW"/>
</dbReference>
<dbReference type="PROSITE" id="PS50002">
    <property type="entry name" value="SH3"/>
    <property type="match status" value="1"/>
</dbReference>
<feature type="compositionally biased region" description="Low complexity" evidence="11">
    <location>
        <begin position="1344"/>
        <end position="1360"/>
    </location>
</feature>
<dbReference type="InterPro" id="IPR000719">
    <property type="entry name" value="Prot_kinase_dom"/>
</dbReference>
<dbReference type="InterPro" id="IPR036179">
    <property type="entry name" value="Ig-like_dom_sf"/>
</dbReference>
<dbReference type="GO" id="GO:0019898">
    <property type="term" value="C:extrinsic component of membrane"/>
    <property type="evidence" value="ECO:0007669"/>
    <property type="project" value="TreeGrafter"/>
</dbReference>
<keyword evidence="2 9" id="KW-0728">SH3 domain</keyword>
<dbReference type="PANTHER" id="PTHR22826:SF106">
    <property type="entry name" value="TRIO, ISOFORM A"/>
    <property type="match status" value="1"/>
</dbReference>
<evidence type="ECO:0000256" key="3">
    <source>
        <dbReference type="ARBA" id="ARBA00022490"/>
    </source>
</evidence>
<dbReference type="InterPro" id="IPR001849">
    <property type="entry name" value="PH_domain"/>
</dbReference>
<dbReference type="Gene3D" id="3.30.200.20">
    <property type="entry name" value="Phosphorylase Kinase, domain 1"/>
    <property type="match status" value="1"/>
</dbReference>
<dbReference type="OrthoDB" id="10256089at2759"/>
<evidence type="ECO:0000259" key="14">
    <source>
        <dbReference type="PROSITE" id="PS50010"/>
    </source>
</evidence>
<evidence type="ECO:0000259" key="15">
    <source>
        <dbReference type="PROSITE" id="PS50011"/>
    </source>
</evidence>
<evidence type="ECO:0000259" key="16">
    <source>
        <dbReference type="PROSITE" id="PS50853"/>
    </source>
</evidence>
<dbReference type="SMART" id="SM00325">
    <property type="entry name" value="RhoGEF"/>
    <property type="match status" value="2"/>
</dbReference>
<keyword evidence="6 10" id="KW-0547">Nucleotide-binding</keyword>
<dbReference type="Pfam" id="PF00435">
    <property type="entry name" value="Spectrin"/>
    <property type="match status" value="2"/>
</dbReference>
<dbReference type="InterPro" id="IPR002017">
    <property type="entry name" value="Spectrin_repeat"/>
</dbReference>
<evidence type="ECO:0000256" key="1">
    <source>
        <dbReference type="ARBA" id="ARBA00004496"/>
    </source>
</evidence>
<proteinExistence type="predicted"/>
<dbReference type="PROSITE" id="PS00108">
    <property type="entry name" value="PROTEIN_KINASE_ST"/>
    <property type="match status" value="1"/>
</dbReference>
<evidence type="ECO:0000256" key="9">
    <source>
        <dbReference type="PROSITE-ProRule" id="PRU00192"/>
    </source>
</evidence>
<feature type="domain" description="Protein kinase" evidence="15">
    <location>
        <begin position="2151"/>
        <end position="2406"/>
    </location>
</feature>
<feature type="domain" description="SH3" evidence="12">
    <location>
        <begin position="1815"/>
        <end position="1880"/>
    </location>
</feature>
<evidence type="ECO:0000256" key="5">
    <source>
        <dbReference type="ARBA" id="ARBA00022658"/>
    </source>
</evidence>
<dbReference type="SMART" id="SM00233">
    <property type="entry name" value="PH"/>
    <property type="match status" value="2"/>
</dbReference>
<dbReference type="SMART" id="SM00060">
    <property type="entry name" value="FN3"/>
    <property type="match status" value="1"/>
</dbReference>
<dbReference type="Pfam" id="PF23323">
    <property type="entry name" value="Spectrin_6"/>
    <property type="match status" value="1"/>
</dbReference>
<dbReference type="SMART" id="SM00220">
    <property type="entry name" value="S_TKc"/>
    <property type="match status" value="1"/>
</dbReference>
<dbReference type="InterPro" id="IPR055251">
    <property type="entry name" value="SOS1_NGEF_PH"/>
</dbReference>
<dbReference type="Gene3D" id="1.20.58.60">
    <property type="match status" value="3"/>
</dbReference>
<feature type="binding site" evidence="10">
    <location>
        <position position="2180"/>
    </location>
    <ligand>
        <name>ATP</name>
        <dbReference type="ChEBI" id="CHEBI:30616"/>
    </ligand>
</feature>
<evidence type="ECO:0000259" key="12">
    <source>
        <dbReference type="PROSITE" id="PS50002"/>
    </source>
</evidence>
<keyword evidence="4" id="KW-0597">Phosphoprotein</keyword>
<dbReference type="SUPFAM" id="SSF48065">
    <property type="entry name" value="DBL homology domain (DH-domain)"/>
    <property type="match status" value="2"/>
</dbReference>
<evidence type="ECO:0000313" key="17">
    <source>
        <dbReference type="EMBL" id="KAJ3592755.1"/>
    </source>
</evidence>
<dbReference type="InterPro" id="IPR011009">
    <property type="entry name" value="Kinase-like_dom_sf"/>
</dbReference>
<dbReference type="GO" id="GO:0007411">
    <property type="term" value="P:axon guidance"/>
    <property type="evidence" value="ECO:0007669"/>
    <property type="project" value="TreeGrafter"/>
</dbReference>
<feature type="region of interest" description="Disordered" evidence="11">
    <location>
        <begin position="1787"/>
        <end position="1819"/>
    </location>
</feature>
<dbReference type="InterPro" id="IPR000219">
    <property type="entry name" value="DH_dom"/>
</dbReference>
<dbReference type="InterPro" id="IPR017441">
    <property type="entry name" value="Protein_kinase_ATP_BS"/>
</dbReference>
<gene>
    <name evidence="17" type="ORF">NHX12_007882</name>
</gene>
<evidence type="ECO:0000256" key="10">
    <source>
        <dbReference type="PROSITE-ProRule" id="PRU10141"/>
    </source>
</evidence>
<feature type="domain" description="PH" evidence="13">
    <location>
        <begin position="1659"/>
        <end position="1769"/>
    </location>
</feature>
<dbReference type="InterPro" id="IPR035899">
    <property type="entry name" value="DBL_dom_sf"/>
</dbReference>
<dbReference type="CDD" id="cd13240">
    <property type="entry name" value="PH1_Kalirin_Trio_like"/>
    <property type="match status" value="1"/>
</dbReference>
<dbReference type="PROSITE" id="PS50853">
    <property type="entry name" value="FN3"/>
    <property type="match status" value="1"/>
</dbReference>
<feature type="region of interest" description="Disordered" evidence="11">
    <location>
        <begin position="1228"/>
        <end position="1278"/>
    </location>
</feature>
<dbReference type="Pfam" id="PF22697">
    <property type="entry name" value="SOS1_NGEF_PH"/>
    <property type="match status" value="2"/>
</dbReference>
<feature type="region of interest" description="Disordered" evidence="11">
    <location>
        <begin position="1332"/>
        <end position="1416"/>
    </location>
</feature>
<evidence type="ECO:0000256" key="8">
    <source>
        <dbReference type="ARBA" id="ARBA00023319"/>
    </source>
</evidence>
<evidence type="ECO:0008006" key="19">
    <source>
        <dbReference type="Google" id="ProtNLM"/>
    </source>
</evidence>
<keyword evidence="3" id="KW-0963">Cytoplasm</keyword>
<dbReference type="CDD" id="cd00063">
    <property type="entry name" value="FN3"/>
    <property type="match status" value="1"/>
</dbReference>
<evidence type="ECO:0000313" key="18">
    <source>
        <dbReference type="Proteomes" id="UP001148018"/>
    </source>
</evidence>
<comment type="subcellular location">
    <subcellularLocation>
        <location evidence="1">Cytoplasm</location>
    </subcellularLocation>
</comment>
<dbReference type="Pfam" id="PF00041">
    <property type="entry name" value="fn3"/>
    <property type="match status" value="1"/>
</dbReference>
<protein>
    <recommendedName>
        <fullName evidence="19">Non-specific serine/threonine protein kinase</fullName>
    </recommendedName>
</protein>
<dbReference type="SUPFAM" id="SSF49265">
    <property type="entry name" value="Fibronectin type III"/>
    <property type="match status" value="1"/>
</dbReference>
<dbReference type="GO" id="GO:0014069">
    <property type="term" value="C:postsynaptic density"/>
    <property type="evidence" value="ECO:0007669"/>
    <property type="project" value="TreeGrafter"/>
</dbReference>
<dbReference type="InterPro" id="IPR036028">
    <property type="entry name" value="SH3-like_dom_sf"/>
</dbReference>
<dbReference type="CDD" id="cd13241">
    <property type="entry name" value="PH2_Kalirin_Trio_p63RhoGEF"/>
    <property type="match status" value="1"/>
</dbReference>
<dbReference type="SUPFAM" id="SSF56112">
    <property type="entry name" value="Protein kinase-like (PK-like)"/>
    <property type="match status" value="1"/>
</dbReference>
<dbReference type="SMART" id="SM00150">
    <property type="entry name" value="SPEC"/>
    <property type="match status" value="5"/>
</dbReference>
<dbReference type="Gene3D" id="2.30.29.30">
    <property type="entry name" value="Pleckstrin-homology domain (PH domain)/Phosphotyrosine-binding domain (PTB)"/>
    <property type="match status" value="2"/>
</dbReference>
<dbReference type="GO" id="GO:0005737">
    <property type="term" value="C:cytoplasm"/>
    <property type="evidence" value="ECO:0007669"/>
    <property type="project" value="UniProtKB-SubCell"/>
</dbReference>
<evidence type="ECO:0000259" key="13">
    <source>
        <dbReference type="PROSITE" id="PS50003"/>
    </source>
</evidence>
<evidence type="ECO:0000256" key="4">
    <source>
        <dbReference type="ARBA" id="ARBA00022553"/>
    </source>
</evidence>
<dbReference type="InterPro" id="IPR058918">
    <property type="entry name" value="KALRN/TRIO-like_spectrin"/>
</dbReference>
<dbReference type="CDD" id="cd00176">
    <property type="entry name" value="SPEC"/>
    <property type="match status" value="2"/>
</dbReference>
<evidence type="ECO:0000256" key="6">
    <source>
        <dbReference type="ARBA" id="ARBA00022741"/>
    </source>
</evidence>
<dbReference type="GO" id="GO:0035556">
    <property type="term" value="P:intracellular signal transduction"/>
    <property type="evidence" value="ECO:0007669"/>
    <property type="project" value="TreeGrafter"/>
</dbReference>
<dbReference type="GO" id="GO:0004672">
    <property type="term" value="F:protein kinase activity"/>
    <property type="evidence" value="ECO:0007669"/>
    <property type="project" value="InterPro"/>
</dbReference>